<accession>A0A9P7ZAK1</accession>
<dbReference type="SUPFAM" id="SSF53474">
    <property type="entry name" value="alpha/beta-Hydrolases"/>
    <property type="match status" value="1"/>
</dbReference>
<proteinExistence type="predicted"/>
<dbReference type="PANTHER" id="PTHR17630">
    <property type="entry name" value="DIENELACTONE HYDROLASE"/>
    <property type="match status" value="1"/>
</dbReference>
<organism evidence="2 3">
    <name type="scientific">Calycina marina</name>
    <dbReference type="NCBI Taxonomy" id="1763456"/>
    <lineage>
        <taxon>Eukaryota</taxon>
        <taxon>Fungi</taxon>
        <taxon>Dikarya</taxon>
        <taxon>Ascomycota</taxon>
        <taxon>Pezizomycotina</taxon>
        <taxon>Leotiomycetes</taxon>
        <taxon>Helotiales</taxon>
        <taxon>Pezizellaceae</taxon>
        <taxon>Calycina</taxon>
    </lineage>
</organism>
<dbReference type="Gene3D" id="3.40.50.1820">
    <property type="entry name" value="alpha/beta hydrolase"/>
    <property type="match status" value="1"/>
</dbReference>
<evidence type="ECO:0000259" key="1">
    <source>
        <dbReference type="Pfam" id="PF01738"/>
    </source>
</evidence>
<feature type="domain" description="Dienelactone hydrolase" evidence="1">
    <location>
        <begin position="27"/>
        <end position="288"/>
    </location>
</feature>
<reference evidence="2" key="1">
    <citation type="journal article" date="2021" name="IMA Fungus">
        <title>Genomic characterization of three marine fungi, including Emericellopsis atlantica sp. nov. with signatures of a generalist lifestyle and marine biomass degradation.</title>
        <authorList>
            <person name="Hagestad O.C."/>
            <person name="Hou L."/>
            <person name="Andersen J.H."/>
            <person name="Hansen E.H."/>
            <person name="Altermark B."/>
            <person name="Li C."/>
            <person name="Kuhnert E."/>
            <person name="Cox R.J."/>
            <person name="Crous P.W."/>
            <person name="Spatafora J.W."/>
            <person name="Lail K."/>
            <person name="Amirebrahimi M."/>
            <person name="Lipzen A."/>
            <person name="Pangilinan J."/>
            <person name="Andreopoulos W."/>
            <person name="Hayes R.D."/>
            <person name="Ng V."/>
            <person name="Grigoriev I.V."/>
            <person name="Jackson S.A."/>
            <person name="Sutton T.D.S."/>
            <person name="Dobson A.D.W."/>
            <person name="Rama T."/>
        </authorList>
    </citation>
    <scope>NUCLEOTIDE SEQUENCE</scope>
    <source>
        <strain evidence="2">TRa3180A</strain>
    </source>
</reference>
<dbReference type="EMBL" id="MU253754">
    <property type="protein sequence ID" value="KAG9248162.1"/>
    <property type="molecule type" value="Genomic_DNA"/>
</dbReference>
<keyword evidence="2" id="KW-0378">Hydrolase</keyword>
<sequence>MACPDCFSGTTHVGNPTGSVETIHNIPTYVTKPDEGATPKGLIIYLSDAFGWDFVNNRILADHYAKRGQFLVYVPDFMNGHAAPLTALDLLHKIMAPGSWLTALVYKPLWTMRAMSIIIPFVYYNREAVAAPRVYNFFKALRTSAPPFPTDDFKIGAAGFCWGGKYAIDLCADRPSTRIERHSSQKTTGIQPLVDCGFTAHPSNVKMPVDIEAATLPLSIAVGDKDMAMKSPLIQQMKKILESKKSDIHQVVIMPGAKHGFAVRAEEGELQMSKAQEAEDQAISWFNKWFT</sequence>
<dbReference type="AlphaFoldDB" id="A0A9P7ZAK1"/>
<dbReference type="PANTHER" id="PTHR17630:SF105">
    <property type="entry name" value="DIENELACTONE HYDROLASE FAMILY PROTEIN (AFU_ORTHOLOGUE AFUA_4G08790)"/>
    <property type="match status" value="1"/>
</dbReference>
<evidence type="ECO:0000313" key="2">
    <source>
        <dbReference type="EMBL" id="KAG9248162.1"/>
    </source>
</evidence>
<name>A0A9P7ZAK1_9HELO</name>
<dbReference type="OrthoDB" id="17560at2759"/>
<dbReference type="InterPro" id="IPR002925">
    <property type="entry name" value="Dienelactn_hydro"/>
</dbReference>
<gene>
    <name evidence="2" type="ORF">BJ878DRAFT_76230</name>
</gene>
<dbReference type="Proteomes" id="UP000887226">
    <property type="component" value="Unassembled WGS sequence"/>
</dbReference>
<dbReference type="Pfam" id="PF01738">
    <property type="entry name" value="DLH"/>
    <property type="match status" value="1"/>
</dbReference>
<comment type="caution">
    <text evidence="2">The sequence shown here is derived from an EMBL/GenBank/DDBJ whole genome shotgun (WGS) entry which is preliminary data.</text>
</comment>
<keyword evidence="3" id="KW-1185">Reference proteome</keyword>
<dbReference type="InterPro" id="IPR029058">
    <property type="entry name" value="AB_hydrolase_fold"/>
</dbReference>
<evidence type="ECO:0000313" key="3">
    <source>
        <dbReference type="Proteomes" id="UP000887226"/>
    </source>
</evidence>
<dbReference type="GO" id="GO:0016787">
    <property type="term" value="F:hydrolase activity"/>
    <property type="evidence" value="ECO:0007669"/>
    <property type="project" value="UniProtKB-KW"/>
</dbReference>
<protein>
    <submittedName>
        <fullName evidence="2">Alpha/Beta hydrolase protein</fullName>
    </submittedName>
</protein>